<keyword evidence="1" id="KW-0378">Hydrolase</keyword>
<dbReference type="PANTHER" id="PTHR32268:SF15">
    <property type="entry name" value="HOMOSERINE ACETYLTRANSFERASE FAMILY PROTEIN (AFU_ORTHOLOGUE AFUA_1G15350)"/>
    <property type="match status" value="1"/>
</dbReference>
<dbReference type="SUPFAM" id="SSF53474">
    <property type="entry name" value="alpha/beta-Hydrolases"/>
    <property type="match status" value="1"/>
</dbReference>
<name>A0AAD4M8L2_9AGAM</name>
<dbReference type="PANTHER" id="PTHR32268">
    <property type="entry name" value="HOMOSERINE O-ACETYLTRANSFERASE"/>
    <property type="match status" value="1"/>
</dbReference>
<accession>A0AAD4M8L2</accession>
<dbReference type="GO" id="GO:0016747">
    <property type="term" value="F:acyltransferase activity, transferring groups other than amino-acyl groups"/>
    <property type="evidence" value="ECO:0007669"/>
    <property type="project" value="InterPro"/>
</dbReference>
<reference evidence="1" key="1">
    <citation type="journal article" date="2022" name="New Phytol.">
        <title>Evolutionary transition to the ectomycorrhizal habit in the genomes of a hyperdiverse lineage of mushroom-forming fungi.</title>
        <authorList>
            <person name="Looney B."/>
            <person name="Miyauchi S."/>
            <person name="Morin E."/>
            <person name="Drula E."/>
            <person name="Courty P.E."/>
            <person name="Kohler A."/>
            <person name="Kuo A."/>
            <person name="LaButti K."/>
            <person name="Pangilinan J."/>
            <person name="Lipzen A."/>
            <person name="Riley R."/>
            <person name="Andreopoulos W."/>
            <person name="He G."/>
            <person name="Johnson J."/>
            <person name="Nolan M."/>
            <person name="Tritt A."/>
            <person name="Barry K.W."/>
            <person name="Grigoriev I.V."/>
            <person name="Nagy L.G."/>
            <person name="Hibbett D."/>
            <person name="Henrissat B."/>
            <person name="Matheny P.B."/>
            <person name="Labbe J."/>
            <person name="Martin F.M."/>
        </authorList>
    </citation>
    <scope>NUCLEOTIDE SEQUENCE</scope>
    <source>
        <strain evidence="1">BPL690</strain>
    </source>
</reference>
<evidence type="ECO:0000313" key="1">
    <source>
        <dbReference type="EMBL" id="KAI0305470.1"/>
    </source>
</evidence>
<keyword evidence="2" id="KW-1185">Reference proteome</keyword>
<dbReference type="InterPro" id="IPR029058">
    <property type="entry name" value="AB_hydrolase_fold"/>
</dbReference>
<dbReference type="GO" id="GO:0016787">
    <property type="term" value="F:hydrolase activity"/>
    <property type="evidence" value="ECO:0007669"/>
    <property type="project" value="UniProtKB-KW"/>
</dbReference>
<evidence type="ECO:0000313" key="2">
    <source>
        <dbReference type="Proteomes" id="UP001203297"/>
    </source>
</evidence>
<dbReference type="Gene3D" id="3.40.50.1820">
    <property type="entry name" value="alpha/beta hydrolase"/>
    <property type="match status" value="1"/>
</dbReference>
<dbReference type="InterPro" id="IPR008220">
    <property type="entry name" value="HAT_MetX-like"/>
</dbReference>
<proteinExistence type="predicted"/>
<dbReference type="AlphaFoldDB" id="A0AAD4M8L2"/>
<organism evidence="1 2">
    <name type="scientific">Multifurca ochricompacta</name>
    <dbReference type="NCBI Taxonomy" id="376703"/>
    <lineage>
        <taxon>Eukaryota</taxon>
        <taxon>Fungi</taxon>
        <taxon>Dikarya</taxon>
        <taxon>Basidiomycota</taxon>
        <taxon>Agaricomycotina</taxon>
        <taxon>Agaricomycetes</taxon>
        <taxon>Russulales</taxon>
        <taxon>Russulaceae</taxon>
        <taxon>Multifurca</taxon>
    </lineage>
</organism>
<dbReference type="EMBL" id="WTXG01000005">
    <property type="protein sequence ID" value="KAI0305470.1"/>
    <property type="molecule type" value="Genomic_DNA"/>
</dbReference>
<comment type="caution">
    <text evidence="1">The sequence shown here is derived from an EMBL/GenBank/DDBJ whole genome shotgun (WGS) entry which is preliminary data.</text>
</comment>
<protein>
    <submittedName>
        <fullName evidence="1">Alpha/beta hydrolase fold protein</fullName>
    </submittedName>
</protein>
<gene>
    <name evidence="1" type="ORF">B0F90DRAFT_1815090</name>
</gene>
<dbReference type="Proteomes" id="UP001203297">
    <property type="component" value="Unassembled WGS sequence"/>
</dbReference>
<sequence>MSKEPVTQFYEHGRFKVAGGVLPNAITAYRTYGDKKILASSFRHATVDGLTSYMIGPDKALNPEKYYIVTFALFSNGESSSPSNTRPPYDGPYFPEVSYEDNIRAQHVVLTKNWVYRRFSASWASPWAYYWPVMFPDIVERTVVLCGSARTSPHNQCFIEGPMSALLASKDFENGHYKTTPQHGIRAFGRVYSAWAYGQTWYRKHKYLYDGKYANLNSFLREEWEAGFLDSWDANDMLTLINTWQKGDVSLVRHSGDFERCLGEIKAKALIMPCKNDLYFPPEDNEIEVSLMKNTHAEVVVIDSDWGHMAGGGANPEDDAFIKAAIDKFFTENA</sequence>